<name>A0A8E6B509_9BACT</name>
<reference evidence="3" key="1">
    <citation type="submission" date="2021-05" db="EMBL/GenBank/DDBJ databases">
        <title>Complete genome sequence of the cellulolytic planctomycete Telmatocola sphagniphila SP2T and characterization of the first cellulase from planctomycetes.</title>
        <authorList>
            <person name="Rakitin A.L."/>
            <person name="Beletsky A.V."/>
            <person name="Naumoff D.G."/>
            <person name="Kulichevskaya I.S."/>
            <person name="Mardanov A.V."/>
            <person name="Ravin N.V."/>
            <person name="Dedysh S.N."/>
        </authorList>
    </citation>
    <scope>NUCLEOTIDE SEQUENCE</scope>
    <source>
        <strain evidence="3">SP2T</strain>
    </source>
</reference>
<feature type="signal peptide" evidence="2">
    <location>
        <begin position="1"/>
        <end position="18"/>
    </location>
</feature>
<dbReference type="RefSeq" id="WP_213495369.1">
    <property type="nucleotide sequence ID" value="NZ_CP074694.1"/>
</dbReference>
<gene>
    <name evidence="3" type="ORF">KIH39_21890</name>
</gene>
<evidence type="ECO:0000313" key="3">
    <source>
        <dbReference type="EMBL" id="QVL31472.1"/>
    </source>
</evidence>
<evidence type="ECO:0000256" key="1">
    <source>
        <dbReference type="SAM" id="MobiDB-lite"/>
    </source>
</evidence>
<dbReference type="Proteomes" id="UP000676194">
    <property type="component" value="Chromosome"/>
</dbReference>
<feature type="compositionally biased region" description="Basic and acidic residues" evidence="1">
    <location>
        <begin position="67"/>
        <end position="77"/>
    </location>
</feature>
<dbReference type="EMBL" id="CP074694">
    <property type="protein sequence ID" value="QVL31472.1"/>
    <property type="molecule type" value="Genomic_DNA"/>
</dbReference>
<proteinExistence type="predicted"/>
<sequence length="426" mass="47000">MRIRLALIASLFSLSPLAAQETQPAGFSRPALNLKLPDVPEPAGPSRPADTLRTLPPLIPPGGLPPELKKEASKNSEIDPSLQKIDLSSVTIQDKFGRFLVTSGNSVLRDCGADRATAQTVLMVIQQMGFTHHGSIAGANPPFEYWLVEDQSMAKKGLVSSEAHTKTSMMIPINAEGIHAKKVSGAWIVTDGGRVLYNFGQLEENARKAVEVLKKYGFNALGIVGQPVPIMTYPTKAAGSAITAPAASRQTPNVPFDPETARFLQNGFFIPQVGYLGHRKPFDLQQLELKRGREWVMLAGPMTLFNFGSDENTGRQVLRAFQDWHVNEYVEIGNTGYRLFLAASRVPNGRPFNARSIDFRNEDLKVVKDKEDHYWLQAGSTQILDCGKSDKDADLLLTACRYFQVDCAAKYGNPRYGEHMFLIRAR</sequence>
<dbReference type="KEGG" id="tsph:KIH39_21890"/>
<keyword evidence="4" id="KW-1185">Reference proteome</keyword>
<organism evidence="3 4">
    <name type="scientific">Telmatocola sphagniphila</name>
    <dbReference type="NCBI Taxonomy" id="1123043"/>
    <lineage>
        <taxon>Bacteria</taxon>
        <taxon>Pseudomonadati</taxon>
        <taxon>Planctomycetota</taxon>
        <taxon>Planctomycetia</taxon>
        <taxon>Gemmatales</taxon>
        <taxon>Gemmataceae</taxon>
    </lineage>
</organism>
<feature type="region of interest" description="Disordered" evidence="1">
    <location>
        <begin position="37"/>
        <end position="77"/>
    </location>
</feature>
<keyword evidence="2" id="KW-0732">Signal</keyword>
<feature type="chain" id="PRO_5034525168" evidence="2">
    <location>
        <begin position="19"/>
        <end position="426"/>
    </location>
</feature>
<evidence type="ECO:0000256" key="2">
    <source>
        <dbReference type="SAM" id="SignalP"/>
    </source>
</evidence>
<evidence type="ECO:0000313" key="4">
    <source>
        <dbReference type="Proteomes" id="UP000676194"/>
    </source>
</evidence>
<dbReference type="AlphaFoldDB" id="A0A8E6B509"/>
<protein>
    <submittedName>
        <fullName evidence="3">Uncharacterized protein</fullName>
    </submittedName>
</protein>
<accession>A0A8E6B509</accession>